<dbReference type="PIRSF" id="PIRSF005096">
    <property type="entry name" value="GALM"/>
    <property type="match status" value="1"/>
</dbReference>
<evidence type="ECO:0000256" key="6">
    <source>
        <dbReference type="PIRSR" id="PIRSR005096-1"/>
    </source>
</evidence>
<reference evidence="9 10" key="1">
    <citation type="submission" date="2020-02" db="EMBL/GenBank/DDBJ databases">
        <authorList>
            <person name="Sun Q."/>
        </authorList>
    </citation>
    <scope>NUCLEOTIDE SEQUENCE [LARGE SCALE GENOMIC DNA]</scope>
    <source>
        <strain evidence="9 10">YIM 13062</strain>
    </source>
</reference>
<evidence type="ECO:0000256" key="2">
    <source>
        <dbReference type="ARBA" id="ARBA00006206"/>
    </source>
</evidence>
<dbReference type="InterPro" id="IPR011013">
    <property type="entry name" value="Gal_mutarotase_sf_dom"/>
</dbReference>
<dbReference type="InterPro" id="IPR047215">
    <property type="entry name" value="Galactose_mutarotase-like"/>
</dbReference>
<dbReference type="NCBIfam" id="NF008277">
    <property type="entry name" value="PRK11055.1"/>
    <property type="match status" value="1"/>
</dbReference>
<keyword evidence="3 5" id="KW-0413">Isomerase</keyword>
<dbReference type="InterPro" id="IPR014718">
    <property type="entry name" value="GH-type_carb-bd"/>
</dbReference>
<dbReference type="CDD" id="cd09019">
    <property type="entry name" value="galactose_mutarotase_like"/>
    <property type="match status" value="1"/>
</dbReference>
<dbReference type="InterPro" id="IPR015443">
    <property type="entry name" value="Aldose_1-epimerase"/>
</dbReference>
<organism evidence="9 10">
    <name type="scientific">Kocuria subflava</name>
    <dbReference type="NCBI Taxonomy" id="1736139"/>
    <lineage>
        <taxon>Bacteria</taxon>
        <taxon>Bacillati</taxon>
        <taxon>Actinomycetota</taxon>
        <taxon>Actinomycetes</taxon>
        <taxon>Micrococcales</taxon>
        <taxon>Micrococcaceae</taxon>
        <taxon>Kocuria</taxon>
    </lineage>
</organism>
<dbReference type="GO" id="GO:0005737">
    <property type="term" value="C:cytoplasm"/>
    <property type="evidence" value="ECO:0007669"/>
    <property type="project" value="TreeGrafter"/>
</dbReference>
<dbReference type="InterPro" id="IPR008183">
    <property type="entry name" value="Aldose_1/G6P_1-epimerase"/>
</dbReference>
<dbReference type="UniPathway" id="UPA00242"/>
<gene>
    <name evidence="9" type="ORF">GTW58_12690</name>
</gene>
<evidence type="ECO:0000256" key="5">
    <source>
        <dbReference type="PIRNR" id="PIRNR005096"/>
    </source>
</evidence>
<evidence type="ECO:0000256" key="4">
    <source>
        <dbReference type="ARBA" id="ARBA00023277"/>
    </source>
</evidence>
<evidence type="ECO:0000313" key="9">
    <source>
        <dbReference type="EMBL" id="NKE10760.1"/>
    </source>
</evidence>
<dbReference type="SUPFAM" id="SSF74650">
    <property type="entry name" value="Galactose mutarotase-like"/>
    <property type="match status" value="1"/>
</dbReference>
<evidence type="ECO:0000256" key="3">
    <source>
        <dbReference type="ARBA" id="ARBA00023235"/>
    </source>
</evidence>
<dbReference type="GO" id="GO:0006006">
    <property type="term" value="P:glucose metabolic process"/>
    <property type="evidence" value="ECO:0007669"/>
    <property type="project" value="TreeGrafter"/>
</dbReference>
<protein>
    <recommendedName>
        <fullName evidence="5">Aldose 1-epimerase</fullName>
        <ecNumber evidence="5">5.1.3.3</ecNumber>
    </recommendedName>
</protein>
<dbReference type="Proteomes" id="UP000521379">
    <property type="component" value="Unassembled WGS sequence"/>
</dbReference>
<comment type="caution">
    <text evidence="9">The sequence shown here is derived from an EMBL/GenBank/DDBJ whole genome shotgun (WGS) entry which is preliminary data.</text>
</comment>
<dbReference type="PANTHER" id="PTHR10091:SF0">
    <property type="entry name" value="GALACTOSE MUTAROTASE"/>
    <property type="match status" value="1"/>
</dbReference>
<feature type="binding site" evidence="8">
    <location>
        <begin position="176"/>
        <end position="178"/>
    </location>
    <ligand>
        <name>beta-D-galactose</name>
        <dbReference type="ChEBI" id="CHEBI:27667"/>
    </ligand>
</feature>
<dbReference type="EC" id="5.1.3.3" evidence="5"/>
<proteinExistence type="inferred from homology"/>
<dbReference type="AlphaFoldDB" id="A0A846TUN8"/>
<dbReference type="EMBL" id="JAAVUN010000052">
    <property type="protein sequence ID" value="NKE10760.1"/>
    <property type="molecule type" value="Genomic_DNA"/>
</dbReference>
<feature type="binding site" evidence="7">
    <location>
        <position position="246"/>
    </location>
    <ligand>
        <name>beta-D-galactose</name>
        <dbReference type="ChEBI" id="CHEBI:27667"/>
    </ligand>
</feature>
<evidence type="ECO:0000256" key="1">
    <source>
        <dbReference type="ARBA" id="ARBA00005028"/>
    </source>
</evidence>
<sequence>MATSFRHFGNLPDGSPVTAFTIGDADGIHVTLLELGAAVQSLWVPADGGSTNVVLGHSDAEGYVRYADDYMGVVVGRYANRIANATFTLDGQTHTLGVNNGSACHHGGPEGFSHRVWSVTRSSSHSITFELTSPHLDQGFPGEMTVLATYTVEGAVVVLEMEATADRATVFGPTSHIYWNLAGEGSGGVDDHRLTVAAGQFLPVDDDGIPDGALRSVADTPLDFRHPVRLGNVMRADHAQLHNGVDHSLHVTGHGLRHAATLTDPVSGRSVEVHSDLPAVQVYTSNFFDGRTVGTSGTRYRQGDGVALEPQFHPDTPNRPELGDPVLRAGAVRKHRIEWRFQG</sequence>
<dbReference type="PANTHER" id="PTHR10091">
    <property type="entry name" value="ALDOSE-1-EPIMERASE"/>
    <property type="match status" value="1"/>
</dbReference>
<dbReference type="GO" id="GO:0033499">
    <property type="term" value="P:galactose catabolic process via UDP-galactose, Leloir pathway"/>
    <property type="evidence" value="ECO:0007669"/>
    <property type="project" value="TreeGrafter"/>
</dbReference>
<keyword evidence="4 5" id="KW-0119">Carbohydrate metabolism</keyword>
<feature type="active site" description="Proton acceptor" evidence="6">
    <location>
        <position position="309"/>
    </location>
</feature>
<dbReference type="GO" id="GO:0004034">
    <property type="term" value="F:aldose 1-epimerase activity"/>
    <property type="evidence" value="ECO:0007669"/>
    <property type="project" value="UniProtKB-EC"/>
</dbReference>
<evidence type="ECO:0000256" key="7">
    <source>
        <dbReference type="PIRSR" id="PIRSR005096-2"/>
    </source>
</evidence>
<comment type="pathway">
    <text evidence="1 5">Carbohydrate metabolism; hexose metabolism.</text>
</comment>
<evidence type="ECO:0000256" key="8">
    <source>
        <dbReference type="PIRSR" id="PIRSR005096-3"/>
    </source>
</evidence>
<accession>A0A846TUN8</accession>
<keyword evidence="10" id="KW-1185">Reference proteome</keyword>
<comment type="similarity">
    <text evidence="2 5">Belongs to the aldose epimerase family.</text>
</comment>
<name>A0A846TUN8_9MICC</name>
<dbReference type="Pfam" id="PF01263">
    <property type="entry name" value="Aldose_epim"/>
    <property type="match status" value="1"/>
</dbReference>
<evidence type="ECO:0000313" key="10">
    <source>
        <dbReference type="Proteomes" id="UP000521379"/>
    </source>
</evidence>
<feature type="active site" description="Proton donor" evidence="6">
    <location>
        <position position="176"/>
    </location>
</feature>
<dbReference type="RefSeq" id="WP_119933778.1">
    <property type="nucleotide sequence ID" value="NZ_JAAVUN010000052.1"/>
</dbReference>
<comment type="catalytic activity">
    <reaction evidence="5">
        <text>alpha-D-glucose = beta-D-glucose</text>
        <dbReference type="Rhea" id="RHEA:10264"/>
        <dbReference type="ChEBI" id="CHEBI:15903"/>
        <dbReference type="ChEBI" id="CHEBI:17925"/>
        <dbReference type="EC" id="5.1.3.3"/>
    </reaction>
</comment>
<dbReference type="GO" id="GO:0030246">
    <property type="term" value="F:carbohydrate binding"/>
    <property type="evidence" value="ECO:0007669"/>
    <property type="project" value="InterPro"/>
</dbReference>
<dbReference type="Gene3D" id="2.70.98.10">
    <property type="match status" value="1"/>
</dbReference>
<feature type="binding site" evidence="8">
    <location>
        <begin position="80"/>
        <end position="81"/>
    </location>
    <ligand>
        <name>beta-D-galactose</name>
        <dbReference type="ChEBI" id="CHEBI:27667"/>
    </ligand>
</feature>